<dbReference type="Proteomes" id="UP000001072">
    <property type="component" value="Unassembled WGS sequence"/>
</dbReference>
<proteinExistence type="predicted"/>
<organism evidence="3">
    <name type="scientific">Melampsora larici-populina (strain 98AG31 / pathotype 3-4-7)</name>
    <name type="common">Poplar leaf rust fungus</name>
    <dbReference type="NCBI Taxonomy" id="747676"/>
    <lineage>
        <taxon>Eukaryota</taxon>
        <taxon>Fungi</taxon>
        <taxon>Dikarya</taxon>
        <taxon>Basidiomycota</taxon>
        <taxon>Pucciniomycotina</taxon>
        <taxon>Pucciniomycetes</taxon>
        <taxon>Pucciniales</taxon>
        <taxon>Melampsoraceae</taxon>
        <taxon>Melampsora</taxon>
    </lineage>
</organism>
<reference evidence="3" key="1">
    <citation type="journal article" date="2011" name="Proc. Natl. Acad. Sci. U.S.A.">
        <title>Obligate biotrophy features unraveled by the genomic analysis of rust fungi.</title>
        <authorList>
            <person name="Duplessis S."/>
            <person name="Cuomo C.A."/>
            <person name="Lin Y.-C."/>
            <person name="Aerts A."/>
            <person name="Tisserant E."/>
            <person name="Veneault-Fourrey C."/>
            <person name="Joly D.L."/>
            <person name="Hacquard S."/>
            <person name="Amselem J."/>
            <person name="Cantarel B.L."/>
            <person name="Chiu R."/>
            <person name="Coutinho P.M."/>
            <person name="Feau N."/>
            <person name="Field M."/>
            <person name="Frey P."/>
            <person name="Gelhaye E."/>
            <person name="Goldberg J."/>
            <person name="Grabherr M.G."/>
            <person name="Kodira C.D."/>
            <person name="Kohler A."/>
            <person name="Kuees U."/>
            <person name="Lindquist E.A."/>
            <person name="Lucas S.M."/>
            <person name="Mago R."/>
            <person name="Mauceli E."/>
            <person name="Morin E."/>
            <person name="Murat C."/>
            <person name="Pangilinan J.L."/>
            <person name="Park R."/>
            <person name="Pearson M."/>
            <person name="Quesneville H."/>
            <person name="Rouhier N."/>
            <person name="Sakthikumar S."/>
            <person name="Salamov A.A."/>
            <person name="Schmutz J."/>
            <person name="Selles B."/>
            <person name="Shapiro H."/>
            <person name="Tanguay P."/>
            <person name="Tuskan G.A."/>
            <person name="Henrissat B."/>
            <person name="Van de Peer Y."/>
            <person name="Rouze P."/>
            <person name="Ellis J.G."/>
            <person name="Dodds P.N."/>
            <person name="Schein J.E."/>
            <person name="Zhong S."/>
            <person name="Hamelin R.C."/>
            <person name="Grigoriev I.V."/>
            <person name="Szabo L.J."/>
            <person name="Martin F."/>
        </authorList>
    </citation>
    <scope>NUCLEOTIDE SEQUENCE [LARGE SCALE GENOMIC DNA]</scope>
    <source>
        <strain evidence="3">98AG31 / pathotype 3-4-7</strain>
    </source>
</reference>
<protein>
    <submittedName>
        <fullName evidence="2">Uncharacterized protein</fullName>
    </submittedName>
</protein>
<evidence type="ECO:0000313" key="3">
    <source>
        <dbReference type="Proteomes" id="UP000001072"/>
    </source>
</evidence>
<feature type="region of interest" description="Disordered" evidence="1">
    <location>
        <begin position="71"/>
        <end position="90"/>
    </location>
</feature>
<dbReference type="EMBL" id="GL883138">
    <property type="protein sequence ID" value="EGG01454.1"/>
    <property type="molecule type" value="Genomic_DNA"/>
</dbReference>
<sequence length="294" mass="32931">MASRATSPSPPTDQLKEDTESTIEPTQRIASPPPVLPSITQEDGGSDTFGFELLELARKQETENQALLHFLSGSTETPSKPELTKPESKEKAISSFNDHKGLNSEALLDDLIPSKDPCYLNMKLRDSSVLLLHSITAESVYSFIISLAKDCYEIYFGSSTNQNTLEKDQEVKEGKKGFEFNEDEKEMIIEENWIRIKKSIEKNRNSLCSNARLESQLLVAQHLLEARSRSSSSSTTTDNLNYADQIAEEVSTELNQLVKTREESIEEGTKIRELISVTGNVFWDKVKIPLLSNP</sequence>
<dbReference type="KEGG" id="mlr:MELLADRAFT_111021"/>
<dbReference type="RefSeq" id="XP_007415304.1">
    <property type="nucleotide sequence ID" value="XM_007415242.1"/>
</dbReference>
<name>F4S1S6_MELLP</name>
<dbReference type="AlphaFoldDB" id="F4S1S6"/>
<accession>F4S1S6</accession>
<evidence type="ECO:0000256" key="1">
    <source>
        <dbReference type="SAM" id="MobiDB-lite"/>
    </source>
</evidence>
<dbReference type="InParanoid" id="F4S1S6"/>
<evidence type="ECO:0000313" key="2">
    <source>
        <dbReference type="EMBL" id="EGG01454.1"/>
    </source>
</evidence>
<feature type="region of interest" description="Disordered" evidence="1">
    <location>
        <begin position="1"/>
        <end position="47"/>
    </location>
</feature>
<dbReference type="GeneID" id="18924258"/>
<dbReference type="VEuPathDB" id="FungiDB:MELLADRAFT_111021"/>
<dbReference type="OrthoDB" id="2504956at2759"/>
<keyword evidence="3" id="KW-1185">Reference proteome</keyword>
<dbReference type="HOGENOM" id="CLU_946907_0_0_1"/>
<gene>
    <name evidence="2" type="ORF">MELLADRAFT_111021</name>
</gene>